<evidence type="ECO:0000256" key="11">
    <source>
        <dbReference type="ARBA" id="ARBA00022989"/>
    </source>
</evidence>
<evidence type="ECO:0000313" key="17">
    <source>
        <dbReference type="Proteomes" id="UP000000742"/>
    </source>
</evidence>
<keyword evidence="4" id="KW-1003">Cell membrane</keyword>
<accession>B7GIE7</accession>
<evidence type="ECO:0000259" key="15">
    <source>
        <dbReference type="PROSITE" id="PS50109"/>
    </source>
</evidence>
<dbReference type="HOGENOM" id="CLU_000445_89_1_9"/>
<evidence type="ECO:0000256" key="13">
    <source>
        <dbReference type="ARBA" id="ARBA00023136"/>
    </source>
</evidence>
<dbReference type="GO" id="GO:0005886">
    <property type="term" value="C:plasma membrane"/>
    <property type="evidence" value="ECO:0007669"/>
    <property type="project" value="UniProtKB-SubCell"/>
</dbReference>
<comment type="subcellular location">
    <subcellularLocation>
        <location evidence="2">Cell membrane</location>
        <topology evidence="2">Multi-pass membrane protein</topology>
    </subcellularLocation>
</comment>
<keyword evidence="13 14" id="KW-0472">Membrane</keyword>
<reference evidence="16 17" key="1">
    <citation type="journal article" date="2008" name="Genome Biol.">
        <title>Encapsulated in silica: genome, proteome and physiology of the thermophilic bacterium Anoxybacillus flavithermus WK1.</title>
        <authorList>
            <person name="Saw J.H."/>
            <person name="Mountain B.W."/>
            <person name="Feng L."/>
            <person name="Omelchenko M.V."/>
            <person name="Hou S."/>
            <person name="Saito J.A."/>
            <person name="Stott M.B."/>
            <person name="Li D."/>
            <person name="Zhao G."/>
            <person name="Wu J."/>
            <person name="Galperin M.Y."/>
            <person name="Koonin E.V."/>
            <person name="Makarova K.S."/>
            <person name="Wolf Y.I."/>
            <person name="Rigden D.J."/>
            <person name="Dunfield P.F."/>
            <person name="Wang L."/>
            <person name="Alam M."/>
        </authorList>
    </citation>
    <scope>NUCLEOTIDE SEQUENCE [LARGE SCALE GENOMIC DNA]</scope>
    <source>
        <strain evidence="17">DSM 21510 / WK1</strain>
    </source>
</reference>
<dbReference type="SMART" id="SM00388">
    <property type="entry name" value="HisKA"/>
    <property type="match status" value="1"/>
</dbReference>
<dbReference type="Pfam" id="PF02518">
    <property type="entry name" value="HATPase_c"/>
    <property type="match status" value="1"/>
</dbReference>
<dbReference type="PROSITE" id="PS50109">
    <property type="entry name" value="HIS_KIN"/>
    <property type="match status" value="1"/>
</dbReference>
<evidence type="ECO:0000256" key="1">
    <source>
        <dbReference type="ARBA" id="ARBA00000085"/>
    </source>
</evidence>
<dbReference type="InterPro" id="IPR005467">
    <property type="entry name" value="His_kinase_dom"/>
</dbReference>
<dbReference type="Pfam" id="PF00512">
    <property type="entry name" value="HisKA"/>
    <property type="match status" value="1"/>
</dbReference>
<keyword evidence="11 14" id="KW-1133">Transmembrane helix</keyword>
<evidence type="ECO:0000256" key="6">
    <source>
        <dbReference type="ARBA" id="ARBA00022679"/>
    </source>
</evidence>
<keyword evidence="8" id="KW-0547">Nucleotide-binding</keyword>
<dbReference type="KEGG" id="afl:Aflv_1930"/>
<dbReference type="SMART" id="SM00387">
    <property type="entry name" value="HATPase_c"/>
    <property type="match status" value="1"/>
</dbReference>
<dbReference type="SUPFAM" id="SSF55874">
    <property type="entry name" value="ATPase domain of HSP90 chaperone/DNA topoisomerase II/histidine kinase"/>
    <property type="match status" value="1"/>
</dbReference>
<dbReference type="PRINTS" id="PR00344">
    <property type="entry name" value="BCTRLSENSOR"/>
</dbReference>
<keyword evidence="12" id="KW-0902">Two-component regulatory system</keyword>
<gene>
    <name evidence="16" type="primary">kinB</name>
    <name evidence="16" type="ordered locus">Aflv_1930</name>
</gene>
<feature type="transmembrane region" description="Helical" evidence="14">
    <location>
        <begin position="164"/>
        <end position="184"/>
    </location>
</feature>
<feature type="transmembrane region" description="Helical" evidence="14">
    <location>
        <begin position="71"/>
        <end position="89"/>
    </location>
</feature>
<feature type="domain" description="Histidine kinase" evidence="15">
    <location>
        <begin position="239"/>
        <end position="446"/>
    </location>
</feature>
<evidence type="ECO:0000256" key="10">
    <source>
        <dbReference type="ARBA" id="ARBA00022840"/>
    </source>
</evidence>
<feature type="transmembrane region" description="Helical" evidence="14">
    <location>
        <begin position="190"/>
        <end position="211"/>
    </location>
</feature>
<evidence type="ECO:0000256" key="12">
    <source>
        <dbReference type="ARBA" id="ARBA00023012"/>
    </source>
</evidence>
<evidence type="ECO:0000256" key="3">
    <source>
        <dbReference type="ARBA" id="ARBA00012438"/>
    </source>
</evidence>
<dbReference type="InterPro" id="IPR036097">
    <property type="entry name" value="HisK_dim/P_sf"/>
</dbReference>
<dbReference type="Pfam" id="PF07694">
    <property type="entry name" value="5TM-5TMR_LYT"/>
    <property type="match status" value="1"/>
</dbReference>
<evidence type="ECO:0000256" key="9">
    <source>
        <dbReference type="ARBA" id="ARBA00022777"/>
    </source>
</evidence>
<dbReference type="Proteomes" id="UP000000742">
    <property type="component" value="Chromosome"/>
</dbReference>
<dbReference type="InterPro" id="IPR011620">
    <property type="entry name" value="Sig_transdc_His_kinase_LytS_TM"/>
</dbReference>
<feature type="transmembrane region" description="Helical" evidence="14">
    <location>
        <begin position="134"/>
        <end position="152"/>
    </location>
</feature>
<name>B7GIE7_ANOFW</name>
<dbReference type="GO" id="GO:0000155">
    <property type="term" value="F:phosphorelay sensor kinase activity"/>
    <property type="evidence" value="ECO:0007669"/>
    <property type="project" value="InterPro"/>
</dbReference>
<proteinExistence type="predicted"/>
<dbReference type="Gene3D" id="3.30.565.10">
    <property type="entry name" value="Histidine kinase-like ATPase, C-terminal domain"/>
    <property type="match status" value="1"/>
</dbReference>
<organism evidence="16 17">
    <name type="scientific">Anoxybacillus flavithermus (strain DSM 21510 / WK1)</name>
    <dbReference type="NCBI Taxonomy" id="491915"/>
    <lineage>
        <taxon>Bacteria</taxon>
        <taxon>Bacillati</taxon>
        <taxon>Bacillota</taxon>
        <taxon>Bacilli</taxon>
        <taxon>Bacillales</taxon>
        <taxon>Anoxybacillaceae</taxon>
        <taxon>Anoxybacillus</taxon>
    </lineage>
</organism>
<dbReference type="eggNOG" id="COG4191">
    <property type="taxonomic scope" value="Bacteria"/>
</dbReference>
<evidence type="ECO:0000256" key="7">
    <source>
        <dbReference type="ARBA" id="ARBA00022692"/>
    </source>
</evidence>
<keyword evidence="6" id="KW-0808">Transferase</keyword>
<dbReference type="InterPro" id="IPR003594">
    <property type="entry name" value="HATPase_dom"/>
</dbReference>
<dbReference type="EMBL" id="CP000922">
    <property type="protein sequence ID" value="ACJ34291.1"/>
    <property type="molecule type" value="Genomic_DNA"/>
</dbReference>
<evidence type="ECO:0000256" key="2">
    <source>
        <dbReference type="ARBA" id="ARBA00004651"/>
    </source>
</evidence>
<evidence type="ECO:0000256" key="14">
    <source>
        <dbReference type="SAM" id="Phobius"/>
    </source>
</evidence>
<dbReference type="GO" id="GO:0005524">
    <property type="term" value="F:ATP binding"/>
    <property type="evidence" value="ECO:0007669"/>
    <property type="project" value="UniProtKB-KW"/>
</dbReference>
<keyword evidence="10" id="KW-0067">ATP-binding</keyword>
<keyword evidence="7 14" id="KW-0812">Transmembrane</keyword>
<dbReference type="InterPro" id="IPR036890">
    <property type="entry name" value="HATPase_C_sf"/>
</dbReference>
<dbReference type="EC" id="2.7.13.3" evidence="3"/>
<comment type="catalytic activity">
    <reaction evidence="1">
        <text>ATP + protein L-histidine = ADP + protein N-phospho-L-histidine.</text>
        <dbReference type="EC" id="2.7.13.3"/>
    </reaction>
</comment>
<feature type="transmembrane region" description="Helical" evidence="14">
    <location>
        <begin position="101"/>
        <end position="128"/>
    </location>
</feature>
<sequence>MFIFSENKNECSRPSSYVTIHVEQPSWRHHMFIAIIKPLVVNITILFSLIFNANLFFPFRRKMVLTWKQKMMYGVVASFTAILCMMYPIQPLAKTNFDFRMIVILVTTLYIGKTAGLLCTLTVVIGRFIIGGPFAFAGITVSVFAYIVGMLFRSSFFNVKRKMLYGLMIVLVYLILYVATIIYAVPPLSWRFYIIYFAFFIAMFIALVYVIERLIQFNEQFDDMIYVDKLATVSEMAASFAHEIRNPLTTVRGFVQFLNQDTTDENVKKYAPIMLEELDRTNEIITEYLSLAKPAPFQLQKVNIDDVLHTSVHLLSPLGTMTNVSLQLYTEGKSDVYGDEHYLKQALLNVIKNGIEAIEYGGLVTIHKTVDEKEKEVIITIHDTGKGMTEEQLKKIGLPYYTTKSKGTGLGSMITARLIREMGGTITYESRLNVGTTVTITLPLYEGD</sequence>
<dbReference type="Gene3D" id="1.10.287.130">
    <property type="match status" value="1"/>
</dbReference>
<dbReference type="PANTHER" id="PTHR43065">
    <property type="entry name" value="SENSOR HISTIDINE KINASE"/>
    <property type="match status" value="1"/>
</dbReference>
<dbReference type="CDD" id="cd00082">
    <property type="entry name" value="HisKA"/>
    <property type="match status" value="1"/>
</dbReference>
<dbReference type="InterPro" id="IPR004358">
    <property type="entry name" value="Sig_transdc_His_kin-like_C"/>
</dbReference>
<dbReference type="AlphaFoldDB" id="B7GIE7"/>
<evidence type="ECO:0000256" key="8">
    <source>
        <dbReference type="ARBA" id="ARBA00022741"/>
    </source>
</evidence>
<dbReference type="SUPFAM" id="SSF47384">
    <property type="entry name" value="Homodimeric domain of signal transducing histidine kinase"/>
    <property type="match status" value="1"/>
</dbReference>
<keyword evidence="5" id="KW-0597">Phosphoprotein</keyword>
<evidence type="ECO:0000256" key="5">
    <source>
        <dbReference type="ARBA" id="ARBA00022553"/>
    </source>
</evidence>
<dbReference type="GO" id="GO:0071555">
    <property type="term" value="P:cell wall organization"/>
    <property type="evidence" value="ECO:0007669"/>
    <property type="project" value="InterPro"/>
</dbReference>
<feature type="transmembrane region" description="Helical" evidence="14">
    <location>
        <begin position="31"/>
        <end position="51"/>
    </location>
</feature>
<evidence type="ECO:0000313" key="16">
    <source>
        <dbReference type="EMBL" id="ACJ34291.1"/>
    </source>
</evidence>
<keyword evidence="9 16" id="KW-0418">Kinase</keyword>
<dbReference type="InterPro" id="IPR003661">
    <property type="entry name" value="HisK_dim/P_dom"/>
</dbReference>
<dbReference type="PANTHER" id="PTHR43065:SF46">
    <property type="entry name" value="C4-DICARBOXYLATE TRANSPORT SENSOR PROTEIN DCTB"/>
    <property type="match status" value="1"/>
</dbReference>
<dbReference type="STRING" id="491915.Aflv_1930"/>
<evidence type="ECO:0000256" key="4">
    <source>
        <dbReference type="ARBA" id="ARBA00022475"/>
    </source>
</evidence>
<protein>
    <recommendedName>
        <fullName evidence="3">histidine kinase</fullName>
        <ecNumber evidence="3">2.7.13.3</ecNumber>
    </recommendedName>
</protein>